<dbReference type="PANTHER" id="PTHR42760:SF37">
    <property type="entry name" value="CLAVALDEHYDE DEHYDROGENASE"/>
    <property type="match status" value="1"/>
</dbReference>
<sequence length="329" mass="36496">MGEPAPERFLGSQHDCEYASDPRKNKDLGALLKDRHVLIAGGGRGIGRATAEFFAHTAIKSLSLMALEIAEVDETAKLCKEINPNLLTKTAGFDVRDYSKVQQFVDEVDREFGKIDVLWMNAGRPPQWLATHESDPGVWWDTVAISLQGSFNFSRAVVPIMRREKGGRIIFTASAAAHVSKGMSSYALGKLGMVRLAENLHHENKDCGIKTFAIHPGAIKTRFYTDFKEAAEGNIKDGSYVSTKLDGEKQSAETAVHFFKEVEWDTPQLPAGIVIVLAAGQMDFMSGRYVDCSRKVGDYVADKDKITGKDLHRVKLVVDDDWFIPQFQD</sequence>
<comment type="caution">
    <text evidence="3">The sequence shown here is derived from an EMBL/GenBank/DDBJ whole genome shotgun (WGS) entry which is preliminary data.</text>
</comment>
<comment type="similarity">
    <text evidence="1">Belongs to the short-chain dehydrogenases/reductases (SDR) family.</text>
</comment>
<dbReference type="PANTHER" id="PTHR42760">
    <property type="entry name" value="SHORT-CHAIN DEHYDROGENASES/REDUCTASES FAMILY MEMBER"/>
    <property type="match status" value="1"/>
</dbReference>
<reference evidence="3 4" key="1">
    <citation type="submission" date="2023-08" db="EMBL/GenBank/DDBJ databases">
        <title>Black Yeasts Isolated from many extreme environments.</title>
        <authorList>
            <person name="Coleine C."/>
            <person name="Stajich J.E."/>
            <person name="Selbmann L."/>
        </authorList>
    </citation>
    <scope>NUCLEOTIDE SEQUENCE [LARGE SCALE GENOMIC DNA]</scope>
    <source>
        <strain evidence="3 4">CCFEE 6328</strain>
    </source>
</reference>
<proteinExistence type="inferred from homology"/>
<dbReference type="InterPro" id="IPR036291">
    <property type="entry name" value="NAD(P)-bd_dom_sf"/>
</dbReference>
<dbReference type="EMBL" id="JAVRRF010000001">
    <property type="protein sequence ID" value="KAK5068419.1"/>
    <property type="molecule type" value="Genomic_DNA"/>
</dbReference>
<gene>
    <name evidence="3" type="ORF">LTR69_000538</name>
</gene>
<evidence type="ECO:0000313" key="3">
    <source>
        <dbReference type="EMBL" id="KAK5068419.1"/>
    </source>
</evidence>
<keyword evidence="4" id="KW-1185">Reference proteome</keyword>
<keyword evidence="2" id="KW-0560">Oxidoreductase</keyword>
<dbReference type="Pfam" id="PF00106">
    <property type="entry name" value="adh_short"/>
    <property type="match status" value="1"/>
</dbReference>
<organism evidence="3 4">
    <name type="scientific">Exophiala sideris</name>
    <dbReference type="NCBI Taxonomy" id="1016849"/>
    <lineage>
        <taxon>Eukaryota</taxon>
        <taxon>Fungi</taxon>
        <taxon>Dikarya</taxon>
        <taxon>Ascomycota</taxon>
        <taxon>Pezizomycotina</taxon>
        <taxon>Eurotiomycetes</taxon>
        <taxon>Chaetothyriomycetidae</taxon>
        <taxon>Chaetothyriales</taxon>
        <taxon>Herpotrichiellaceae</taxon>
        <taxon>Exophiala</taxon>
    </lineage>
</organism>
<accession>A0ABR0JRG9</accession>
<evidence type="ECO:0000256" key="2">
    <source>
        <dbReference type="ARBA" id="ARBA00023002"/>
    </source>
</evidence>
<dbReference type="SUPFAM" id="SSF51735">
    <property type="entry name" value="NAD(P)-binding Rossmann-fold domains"/>
    <property type="match status" value="1"/>
</dbReference>
<protein>
    <submittedName>
        <fullName evidence="3">Uncharacterized protein</fullName>
    </submittedName>
</protein>
<evidence type="ECO:0000256" key="1">
    <source>
        <dbReference type="ARBA" id="ARBA00006484"/>
    </source>
</evidence>
<dbReference type="Proteomes" id="UP001345691">
    <property type="component" value="Unassembled WGS sequence"/>
</dbReference>
<evidence type="ECO:0000313" key="4">
    <source>
        <dbReference type="Proteomes" id="UP001345691"/>
    </source>
</evidence>
<name>A0ABR0JRG9_9EURO</name>
<dbReference type="CDD" id="cd05233">
    <property type="entry name" value="SDR_c"/>
    <property type="match status" value="1"/>
</dbReference>
<dbReference type="InterPro" id="IPR002347">
    <property type="entry name" value="SDR_fam"/>
</dbReference>
<dbReference type="PRINTS" id="PR00081">
    <property type="entry name" value="GDHRDH"/>
</dbReference>
<dbReference type="Gene3D" id="3.40.50.720">
    <property type="entry name" value="NAD(P)-binding Rossmann-like Domain"/>
    <property type="match status" value="1"/>
</dbReference>